<dbReference type="EMBL" id="JBEAAL010000030">
    <property type="protein sequence ID" value="MEQ1408763.1"/>
    <property type="molecule type" value="Genomic_DNA"/>
</dbReference>
<keyword evidence="1 2" id="KW-0238">DNA-binding</keyword>
<dbReference type="InterPro" id="IPR009057">
    <property type="entry name" value="Homeodomain-like_sf"/>
</dbReference>
<comment type="caution">
    <text evidence="4">The sequence shown here is derived from an EMBL/GenBank/DDBJ whole genome shotgun (WGS) entry which is preliminary data.</text>
</comment>
<dbReference type="PROSITE" id="PS50977">
    <property type="entry name" value="HTH_TETR_2"/>
    <property type="match status" value="1"/>
</dbReference>
<reference evidence="4 5" key="1">
    <citation type="submission" date="2024-05" db="EMBL/GenBank/DDBJ databases">
        <title>Neorhizobium sp. Rsf11, a plant growth promoting and heavy metal resistant PAH-degrader.</title>
        <authorList>
            <person name="Golubev S.N."/>
            <person name="Muratova A.Y."/>
            <person name="Markelova M.I."/>
        </authorList>
    </citation>
    <scope>NUCLEOTIDE SEQUENCE [LARGE SCALE GENOMIC DNA]</scope>
    <source>
        <strain evidence="4 5">Rsf11</strain>
    </source>
</reference>
<feature type="domain" description="HTH tetR-type" evidence="3">
    <location>
        <begin position="18"/>
        <end position="78"/>
    </location>
</feature>
<sequence length="214" mass="24373">MAAEAPKRAKKTRAEKSIENRNSILEAAAEIVGELGYAEASIARITQRAGLAQGTFYLYFESRQALFDELLPHMGQGLLDFLHSRVEGATDMLDVEERGFRGFFDYLQRNPSFFRVLNEAEVAAPRAYEEHFDKLRKRYVDSLERSWARGQLAGYALEEMEVLAYILMAARSYLYLRYSKDESGPKPIPDWVVNAFVKFISGGLLYRPVATSDH</sequence>
<accession>A0ABV0MA29</accession>
<dbReference type="PANTHER" id="PTHR43479">
    <property type="entry name" value="ACREF/ENVCD OPERON REPRESSOR-RELATED"/>
    <property type="match status" value="1"/>
</dbReference>
<name>A0ABV0MA29_9HYPH</name>
<dbReference type="RefSeq" id="WP_210057200.1">
    <property type="nucleotide sequence ID" value="NZ_JBEAAL010000030.1"/>
</dbReference>
<dbReference type="PANTHER" id="PTHR43479:SF11">
    <property type="entry name" value="ACREF_ENVCD OPERON REPRESSOR-RELATED"/>
    <property type="match status" value="1"/>
</dbReference>
<feature type="DNA-binding region" description="H-T-H motif" evidence="2">
    <location>
        <begin position="41"/>
        <end position="60"/>
    </location>
</feature>
<dbReference type="Gene3D" id="1.10.357.10">
    <property type="entry name" value="Tetracycline Repressor, domain 2"/>
    <property type="match status" value="1"/>
</dbReference>
<proteinExistence type="predicted"/>
<evidence type="ECO:0000259" key="3">
    <source>
        <dbReference type="PROSITE" id="PS50977"/>
    </source>
</evidence>
<gene>
    <name evidence="4" type="ORF">ABK249_27910</name>
</gene>
<keyword evidence="5" id="KW-1185">Reference proteome</keyword>
<dbReference type="InterPro" id="IPR050624">
    <property type="entry name" value="HTH-type_Tx_Regulator"/>
</dbReference>
<dbReference type="InterPro" id="IPR001647">
    <property type="entry name" value="HTH_TetR"/>
</dbReference>
<evidence type="ECO:0000256" key="1">
    <source>
        <dbReference type="ARBA" id="ARBA00023125"/>
    </source>
</evidence>
<evidence type="ECO:0000256" key="2">
    <source>
        <dbReference type="PROSITE-ProRule" id="PRU00335"/>
    </source>
</evidence>
<evidence type="ECO:0000313" key="4">
    <source>
        <dbReference type="EMBL" id="MEQ1408763.1"/>
    </source>
</evidence>
<dbReference type="Pfam" id="PF00440">
    <property type="entry name" value="TetR_N"/>
    <property type="match status" value="1"/>
</dbReference>
<organism evidence="4 5">
    <name type="scientific">Neorhizobium phenanthreniclasticum</name>
    <dbReference type="NCBI Taxonomy" id="3157917"/>
    <lineage>
        <taxon>Bacteria</taxon>
        <taxon>Pseudomonadati</taxon>
        <taxon>Pseudomonadota</taxon>
        <taxon>Alphaproteobacteria</taxon>
        <taxon>Hyphomicrobiales</taxon>
        <taxon>Rhizobiaceae</taxon>
        <taxon>Rhizobium/Agrobacterium group</taxon>
        <taxon>Neorhizobium</taxon>
    </lineage>
</organism>
<protein>
    <submittedName>
        <fullName evidence="4">TetR/AcrR family transcriptional regulator</fullName>
    </submittedName>
</protein>
<dbReference type="PRINTS" id="PR00455">
    <property type="entry name" value="HTHTETR"/>
</dbReference>
<evidence type="ECO:0000313" key="5">
    <source>
        <dbReference type="Proteomes" id="UP001496627"/>
    </source>
</evidence>
<dbReference type="SUPFAM" id="SSF46689">
    <property type="entry name" value="Homeodomain-like"/>
    <property type="match status" value="1"/>
</dbReference>
<dbReference type="Proteomes" id="UP001496627">
    <property type="component" value="Unassembled WGS sequence"/>
</dbReference>